<gene>
    <name evidence="2" type="ORF">F0P94_14830</name>
</gene>
<dbReference type="Proteomes" id="UP000326570">
    <property type="component" value="Unassembled WGS sequence"/>
</dbReference>
<dbReference type="InterPro" id="IPR008265">
    <property type="entry name" value="Lipase_GDSL_AS"/>
</dbReference>
<dbReference type="AlphaFoldDB" id="A0A5N1INR2"/>
<evidence type="ECO:0000313" key="2">
    <source>
        <dbReference type="EMBL" id="KAA9331165.1"/>
    </source>
</evidence>
<proteinExistence type="predicted"/>
<reference evidence="2 3" key="1">
    <citation type="submission" date="2019-09" db="EMBL/GenBank/DDBJ databases">
        <title>Genome sequence of Adhaeribacter sp. M2.</title>
        <authorList>
            <person name="Srinivasan S."/>
        </authorList>
    </citation>
    <scope>NUCLEOTIDE SEQUENCE [LARGE SCALE GENOMIC DNA]</scope>
    <source>
        <strain evidence="2 3">M2</strain>
    </source>
</reference>
<sequence length="182" mass="20096">MKTILFFGDSLSAGHGVGQSNAFPALIQKQITEAGLEYKVVNAGLSGETSAGGKYRIHNWLNRKMDIFVLELGANDGLRGIPARETSQNLQEIIDVVKKHHPETKIVLAGMEIPDIFPGRYAAEFRALFRQLALKNNLAFVPFLLEGVVGVPHLNLSDHVHPNTEGHKMLTQHIWGVLKDLL</sequence>
<dbReference type="RefSeq" id="WP_150904688.1">
    <property type="nucleotide sequence ID" value="NZ_VTWT01000008.1"/>
</dbReference>
<dbReference type="PROSITE" id="PS01098">
    <property type="entry name" value="LIPASE_GDSL_SER"/>
    <property type="match status" value="1"/>
</dbReference>
<keyword evidence="3" id="KW-1185">Reference proteome</keyword>
<dbReference type="InterPro" id="IPR013830">
    <property type="entry name" value="SGNH_hydro"/>
</dbReference>
<dbReference type="Gene3D" id="3.40.50.1110">
    <property type="entry name" value="SGNH hydrolase"/>
    <property type="match status" value="1"/>
</dbReference>
<evidence type="ECO:0000313" key="3">
    <source>
        <dbReference type="Proteomes" id="UP000326570"/>
    </source>
</evidence>
<comment type="caution">
    <text evidence="2">The sequence shown here is derived from an EMBL/GenBank/DDBJ whole genome shotgun (WGS) entry which is preliminary data.</text>
</comment>
<evidence type="ECO:0000259" key="1">
    <source>
        <dbReference type="Pfam" id="PF13472"/>
    </source>
</evidence>
<dbReference type="PANTHER" id="PTHR30383:SF5">
    <property type="entry name" value="SGNH HYDROLASE-TYPE ESTERASE DOMAIN-CONTAINING PROTEIN"/>
    <property type="match status" value="1"/>
</dbReference>
<dbReference type="PANTHER" id="PTHR30383">
    <property type="entry name" value="THIOESTERASE 1/PROTEASE 1/LYSOPHOSPHOLIPASE L1"/>
    <property type="match status" value="1"/>
</dbReference>
<accession>A0A5N1INR2</accession>
<dbReference type="Pfam" id="PF13472">
    <property type="entry name" value="Lipase_GDSL_2"/>
    <property type="match status" value="1"/>
</dbReference>
<feature type="domain" description="SGNH hydrolase-type esterase" evidence="1">
    <location>
        <begin position="6"/>
        <end position="168"/>
    </location>
</feature>
<organism evidence="2 3">
    <name type="scientific">Adhaeribacter soli</name>
    <dbReference type="NCBI Taxonomy" id="2607655"/>
    <lineage>
        <taxon>Bacteria</taxon>
        <taxon>Pseudomonadati</taxon>
        <taxon>Bacteroidota</taxon>
        <taxon>Cytophagia</taxon>
        <taxon>Cytophagales</taxon>
        <taxon>Hymenobacteraceae</taxon>
        <taxon>Adhaeribacter</taxon>
    </lineage>
</organism>
<dbReference type="SUPFAM" id="SSF52266">
    <property type="entry name" value="SGNH hydrolase"/>
    <property type="match status" value="1"/>
</dbReference>
<name>A0A5N1INR2_9BACT</name>
<dbReference type="CDD" id="cd01822">
    <property type="entry name" value="Lysophospholipase_L1_like"/>
    <property type="match status" value="1"/>
</dbReference>
<dbReference type="GO" id="GO:0006629">
    <property type="term" value="P:lipid metabolic process"/>
    <property type="evidence" value="ECO:0007669"/>
    <property type="project" value="InterPro"/>
</dbReference>
<dbReference type="InterPro" id="IPR051532">
    <property type="entry name" value="Ester_Hydrolysis_Enzymes"/>
</dbReference>
<dbReference type="GO" id="GO:0004622">
    <property type="term" value="F:phosphatidylcholine lysophospholipase activity"/>
    <property type="evidence" value="ECO:0007669"/>
    <property type="project" value="TreeGrafter"/>
</dbReference>
<dbReference type="EMBL" id="VTWT01000008">
    <property type="protein sequence ID" value="KAA9331165.1"/>
    <property type="molecule type" value="Genomic_DNA"/>
</dbReference>
<protein>
    <submittedName>
        <fullName evidence="2">Arylesterase</fullName>
    </submittedName>
</protein>
<dbReference type="InterPro" id="IPR036514">
    <property type="entry name" value="SGNH_hydro_sf"/>
</dbReference>